<organism evidence="2 3">
    <name type="scientific">Cardiobacterium valvarum</name>
    <dbReference type="NCBI Taxonomy" id="194702"/>
    <lineage>
        <taxon>Bacteria</taxon>
        <taxon>Pseudomonadati</taxon>
        <taxon>Pseudomonadota</taxon>
        <taxon>Gammaproteobacteria</taxon>
        <taxon>Cardiobacteriales</taxon>
        <taxon>Cardiobacteriaceae</taxon>
        <taxon>Cardiobacterium</taxon>
    </lineage>
</organism>
<reference evidence="2 3" key="1">
    <citation type="submission" date="2018-06" db="EMBL/GenBank/DDBJ databases">
        <authorList>
            <consortium name="Pathogen Informatics"/>
            <person name="Doyle S."/>
        </authorList>
    </citation>
    <scope>NUCLEOTIDE SEQUENCE [LARGE SCALE GENOMIC DNA]</scope>
    <source>
        <strain evidence="2 3">NCTC13294</strain>
    </source>
</reference>
<proteinExistence type="predicted"/>
<feature type="region of interest" description="Disordered" evidence="1">
    <location>
        <begin position="158"/>
        <end position="179"/>
    </location>
</feature>
<evidence type="ECO:0000256" key="1">
    <source>
        <dbReference type="SAM" id="MobiDB-lite"/>
    </source>
</evidence>
<dbReference type="OrthoDB" id="9949068at2"/>
<sequence length="179" mass="20518">MQDKEIDNPFVPAWQLLQQEINPAVVAQAAATAEEYREAVYTQAEYDKLYRQYLEQKARADALQDSFFASADVMYEMLAYLNAARLFDGKEPVMASDINAIVEDNPILNELCNDLRQASIQSGIGIVSELAASQENLRQKVMQAWKIRMRNSSERKRIKNQLFHRPKEGKRGNDEALFE</sequence>
<feature type="compositionally biased region" description="Basic and acidic residues" evidence="1">
    <location>
        <begin position="165"/>
        <end position="179"/>
    </location>
</feature>
<dbReference type="AlphaFoldDB" id="A0A381E6E4"/>
<dbReference type="EMBL" id="UFUW01000001">
    <property type="protein sequence ID" value="SUX21887.1"/>
    <property type="molecule type" value="Genomic_DNA"/>
</dbReference>
<accession>A0A381E6E4</accession>
<dbReference type="RefSeq" id="WP_115611439.1">
    <property type="nucleotide sequence ID" value="NZ_JBHLZC010000001.1"/>
</dbReference>
<dbReference type="Proteomes" id="UP000254572">
    <property type="component" value="Unassembled WGS sequence"/>
</dbReference>
<evidence type="ECO:0000313" key="2">
    <source>
        <dbReference type="EMBL" id="SUX21887.1"/>
    </source>
</evidence>
<protein>
    <submittedName>
        <fullName evidence="2">Uncharacterized protein</fullName>
    </submittedName>
</protein>
<name>A0A381E6E4_9GAMM</name>
<keyword evidence="3" id="KW-1185">Reference proteome</keyword>
<evidence type="ECO:0000313" key="3">
    <source>
        <dbReference type="Proteomes" id="UP000254572"/>
    </source>
</evidence>
<gene>
    <name evidence="2" type="ORF">NCTC13294_01113</name>
</gene>